<reference evidence="2" key="1">
    <citation type="submission" date="2023-04" db="EMBL/GenBank/DDBJ databases">
        <title>Phytophthora fragariaefolia NBRC 109709.</title>
        <authorList>
            <person name="Ichikawa N."/>
            <person name="Sato H."/>
            <person name="Tonouchi N."/>
        </authorList>
    </citation>
    <scope>NUCLEOTIDE SEQUENCE</scope>
    <source>
        <strain evidence="2">NBRC 109709</strain>
    </source>
</reference>
<proteinExistence type="predicted"/>
<accession>A0A9W6YFI1</accession>
<evidence type="ECO:0000313" key="3">
    <source>
        <dbReference type="Proteomes" id="UP001165121"/>
    </source>
</evidence>
<evidence type="ECO:0000256" key="1">
    <source>
        <dbReference type="SAM" id="MobiDB-lite"/>
    </source>
</evidence>
<organism evidence="2 3">
    <name type="scientific">Phytophthora fragariaefolia</name>
    <dbReference type="NCBI Taxonomy" id="1490495"/>
    <lineage>
        <taxon>Eukaryota</taxon>
        <taxon>Sar</taxon>
        <taxon>Stramenopiles</taxon>
        <taxon>Oomycota</taxon>
        <taxon>Peronosporomycetes</taxon>
        <taxon>Peronosporales</taxon>
        <taxon>Peronosporaceae</taxon>
        <taxon>Phytophthora</taxon>
    </lineage>
</organism>
<feature type="region of interest" description="Disordered" evidence="1">
    <location>
        <begin position="137"/>
        <end position="156"/>
    </location>
</feature>
<dbReference type="Proteomes" id="UP001165121">
    <property type="component" value="Unassembled WGS sequence"/>
</dbReference>
<sequence length="156" mass="16987">MRLHIIGSGFDGSFNANASFVLIRRSLIPALARAFEARDDSVVAFELDGIARTLLMHSSSLVSARTAPSVLRNEYLRISGAYKDMRNIGHVIVTGYDQFHPYRVIRRAGSMPSNSLSPRDARCVSCSSLISADLESPMNKLDAASKSSEAPSDDPK</sequence>
<keyword evidence="3" id="KW-1185">Reference proteome</keyword>
<dbReference type="EMBL" id="BSXT01006036">
    <property type="protein sequence ID" value="GMF61803.1"/>
    <property type="molecule type" value="Genomic_DNA"/>
</dbReference>
<dbReference type="AlphaFoldDB" id="A0A9W6YFI1"/>
<protein>
    <submittedName>
        <fullName evidence="2">Unnamed protein product</fullName>
    </submittedName>
</protein>
<name>A0A9W6YFI1_9STRA</name>
<comment type="caution">
    <text evidence="2">The sequence shown here is derived from an EMBL/GenBank/DDBJ whole genome shotgun (WGS) entry which is preliminary data.</text>
</comment>
<evidence type="ECO:0000313" key="2">
    <source>
        <dbReference type="EMBL" id="GMF61803.1"/>
    </source>
</evidence>
<gene>
    <name evidence="2" type="ORF">Pfra01_002691100</name>
</gene>